<evidence type="ECO:0000256" key="1">
    <source>
        <dbReference type="SAM" id="MobiDB-lite"/>
    </source>
</evidence>
<evidence type="ECO:0000313" key="2">
    <source>
        <dbReference type="EMBL" id="GAA2780256.1"/>
    </source>
</evidence>
<reference evidence="2 3" key="1">
    <citation type="journal article" date="2019" name="Int. J. Syst. Evol. Microbiol.">
        <title>The Global Catalogue of Microorganisms (GCM) 10K type strain sequencing project: providing services to taxonomists for standard genome sequencing and annotation.</title>
        <authorList>
            <consortium name="The Broad Institute Genomics Platform"/>
            <consortium name="The Broad Institute Genome Sequencing Center for Infectious Disease"/>
            <person name="Wu L."/>
            <person name="Ma J."/>
        </authorList>
    </citation>
    <scope>NUCLEOTIDE SEQUENCE [LARGE SCALE GENOMIC DNA]</scope>
    <source>
        <strain evidence="2 3">JCM 9383</strain>
    </source>
</reference>
<keyword evidence="3" id="KW-1185">Reference proteome</keyword>
<gene>
    <name evidence="2" type="ORF">GCM10010470_12590</name>
</gene>
<feature type="region of interest" description="Disordered" evidence="1">
    <location>
        <begin position="1"/>
        <end position="29"/>
    </location>
</feature>
<dbReference type="Proteomes" id="UP001500979">
    <property type="component" value="Unassembled WGS sequence"/>
</dbReference>
<feature type="compositionally biased region" description="Polar residues" evidence="1">
    <location>
        <begin position="1"/>
        <end position="22"/>
    </location>
</feature>
<proteinExistence type="predicted"/>
<sequence>MVSSHPAASTRKTTASPISCTAGSAADPTNCGRKARLNSSIFGLVMLLRKPRTKGLAVSAGPVAASPPAADSFLVSHSPRRIVAAR</sequence>
<comment type="caution">
    <text evidence="2">The sequence shown here is derived from an EMBL/GenBank/DDBJ whole genome shotgun (WGS) entry which is preliminary data.</text>
</comment>
<protein>
    <submittedName>
        <fullName evidence="2">Uncharacterized protein</fullName>
    </submittedName>
</protein>
<dbReference type="EMBL" id="BAAAUX010000005">
    <property type="protein sequence ID" value="GAA2780256.1"/>
    <property type="molecule type" value="Genomic_DNA"/>
</dbReference>
<name>A0ABN3V690_9PSEU</name>
<evidence type="ECO:0000313" key="3">
    <source>
        <dbReference type="Proteomes" id="UP001500979"/>
    </source>
</evidence>
<organism evidence="2 3">
    <name type="scientific">Saccharopolyspora taberi</name>
    <dbReference type="NCBI Taxonomy" id="60895"/>
    <lineage>
        <taxon>Bacteria</taxon>
        <taxon>Bacillati</taxon>
        <taxon>Actinomycetota</taxon>
        <taxon>Actinomycetes</taxon>
        <taxon>Pseudonocardiales</taxon>
        <taxon>Pseudonocardiaceae</taxon>
        <taxon>Saccharopolyspora</taxon>
    </lineage>
</organism>
<accession>A0ABN3V690</accession>